<dbReference type="Gene3D" id="3.90.1200.10">
    <property type="match status" value="1"/>
</dbReference>
<name>A0A9P8W1F1_9HYPO</name>
<dbReference type="InterPro" id="IPR051678">
    <property type="entry name" value="AGP_Transferase"/>
</dbReference>
<dbReference type="OrthoDB" id="10003767at2759"/>
<dbReference type="Proteomes" id="UP000777438">
    <property type="component" value="Unassembled WGS sequence"/>
</dbReference>
<proteinExistence type="predicted"/>
<dbReference type="SUPFAM" id="SSF56112">
    <property type="entry name" value="Protein kinase-like (PK-like)"/>
    <property type="match status" value="1"/>
</dbReference>
<protein>
    <submittedName>
        <fullName evidence="3">Phosphotransferase enzyme family protein</fullName>
    </submittedName>
</protein>
<dbReference type="InterPro" id="IPR002575">
    <property type="entry name" value="Aminoglycoside_PTrfase"/>
</dbReference>
<dbReference type="PANTHER" id="PTHR21310:SF37">
    <property type="entry name" value="AMINOGLYCOSIDE PHOSPHOTRANSFERASE DOMAIN-CONTAINING PROTEIN"/>
    <property type="match status" value="1"/>
</dbReference>
<dbReference type="EMBL" id="JAGPYM010000014">
    <property type="protein sequence ID" value="KAH6887626.1"/>
    <property type="molecule type" value="Genomic_DNA"/>
</dbReference>
<reference evidence="3 4" key="1">
    <citation type="journal article" date="2021" name="Nat. Commun.">
        <title>Genetic determinants of endophytism in the Arabidopsis root mycobiome.</title>
        <authorList>
            <person name="Mesny F."/>
            <person name="Miyauchi S."/>
            <person name="Thiergart T."/>
            <person name="Pickel B."/>
            <person name="Atanasova L."/>
            <person name="Karlsson M."/>
            <person name="Huettel B."/>
            <person name="Barry K.W."/>
            <person name="Haridas S."/>
            <person name="Chen C."/>
            <person name="Bauer D."/>
            <person name="Andreopoulos W."/>
            <person name="Pangilinan J."/>
            <person name="LaButti K."/>
            <person name="Riley R."/>
            <person name="Lipzen A."/>
            <person name="Clum A."/>
            <person name="Drula E."/>
            <person name="Henrissat B."/>
            <person name="Kohler A."/>
            <person name="Grigoriev I.V."/>
            <person name="Martin F.M."/>
            <person name="Hacquard S."/>
        </authorList>
    </citation>
    <scope>NUCLEOTIDE SEQUENCE [LARGE SCALE GENOMIC DNA]</scope>
    <source>
        <strain evidence="3 4">MPI-CAGE-CH-0241</strain>
    </source>
</reference>
<organism evidence="3 4">
    <name type="scientific">Thelonectria olida</name>
    <dbReference type="NCBI Taxonomy" id="1576542"/>
    <lineage>
        <taxon>Eukaryota</taxon>
        <taxon>Fungi</taxon>
        <taxon>Dikarya</taxon>
        <taxon>Ascomycota</taxon>
        <taxon>Pezizomycotina</taxon>
        <taxon>Sordariomycetes</taxon>
        <taxon>Hypocreomycetidae</taxon>
        <taxon>Hypocreales</taxon>
        <taxon>Nectriaceae</taxon>
        <taxon>Thelonectria</taxon>
    </lineage>
</organism>
<evidence type="ECO:0000259" key="2">
    <source>
        <dbReference type="Pfam" id="PF01636"/>
    </source>
</evidence>
<evidence type="ECO:0000313" key="3">
    <source>
        <dbReference type="EMBL" id="KAH6887626.1"/>
    </source>
</evidence>
<dbReference type="InterPro" id="IPR011009">
    <property type="entry name" value="Kinase-like_dom_sf"/>
</dbReference>
<sequence>MPTNQGQRPQQVHGRVGPASLTEEQQHFVRLIRDEDVYRLASSLHNNDPCEYFRPPIVGRHNINFFVQFPNILEVDRWVVRVPLACGEENAKHKLRSEVTTMQLVAQKTTIPMPRVHAFRYGLGDNSYDRPLSSFAIFEYVAGKPLSLAKGPMTMRLFNSLADIYIQLRRLEFPRIGCLAYGPNGIDVNMATTSIEMNRRFLRGLDQSNIVASYHNNNGLRSANNYVAMLLELAYHEFVTEQVHDDECKVQDIMYHLHLFRQYANVWLDPTLDQGPFVLMHGELEPSNILVNEDMNVVAVLDWEFSRVVPLQFFKPPLWFGEHTLARKLGHDPAYQEYLTDFNRFLEVVRTRERLRYGNQLLSDEWERGHVAAGYFVPNSMQSWVDMSGFAWLYIGPTLYPTIPLEERIKSYLDDDPMRKIVSSGKFRAAVPRKTLNKVRTAQMQGNSQVQDSPGSTRENTPGGIEPANRLVWLQGLRRTERNSQEQGSGESTVEDAPASQTPSAVPASQLRWLHYVSQRR</sequence>
<feature type="region of interest" description="Disordered" evidence="1">
    <location>
        <begin position="441"/>
        <end position="510"/>
    </location>
</feature>
<keyword evidence="4" id="KW-1185">Reference proteome</keyword>
<feature type="domain" description="Aminoglycoside phosphotransferase" evidence="2">
    <location>
        <begin position="59"/>
        <end position="310"/>
    </location>
</feature>
<comment type="caution">
    <text evidence="3">The sequence shown here is derived from an EMBL/GenBank/DDBJ whole genome shotgun (WGS) entry which is preliminary data.</text>
</comment>
<dbReference type="PANTHER" id="PTHR21310">
    <property type="entry name" value="AMINOGLYCOSIDE PHOSPHOTRANSFERASE-RELATED-RELATED"/>
    <property type="match status" value="1"/>
</dbReference>
<evidence type="ECO:0000313" key="4">
    <source>
        <dbReference type="Proteomes" id="UP000777438"/>
    </source>
</evidence>
<accession>A0A9P8W1F1</accession>
<feature type="compositionally biased region" description="Polar residues" evidence="1">
    <location>
        <begin position="441"/>
        <end position="460"/>
    </location>
</feature>
<dbReference type="Pfam" id="PF01636">
    <property type="entry name" value="APH"/>
    <property type="match status" value="1"/>
</dbReference>
<gene>
    <name evidence="3" type="ORF">B0T10DRAFT_607540</name>
</gene>
<dbReference type="AlphaFoldDB" id="A0A9P8W1F1"/>
<evidence type="ECO:0000256" key="1">
    <source>
        <dbReference type="SAM" id="MobiDB-lite"/>
    </source>
</evidence>